<dbReference type="InterPro" id="IPR029063">
    <property type="entry name" value="SAM-dependent_MTases_sf"/>
</dbReference>
<comment type="subcellular location">
    <subcellularLocation>
        <location evidence="6">Cytoplasm</location>
    </subcellularLocation>
</comment>
<organism evidence="7 8">
    <name type="scientific">Pelodictyon luteolum</name>
    <dbReference type="NCBI Taxonomy" id="1100"/>
    <lineage>
        <taxon>Bacteria</taxon>
        <taxon>Pseudomonadati</taxon>
        <taxon>Chlorobiota</taxon>
        <taxon>Chlorobiia</taxon>
        <taxon>Chlorobiales</taxon>
        <taxon>Chlorobiaceae</taxon>
        <taxon>Chlorobium/Pelodictyon group</taxon>
        <taxon>Pelodictyon</taxon>
    </lineage>
</organism>
<feature type="binding site" evidence="6">
    <location>
        <begin position="36"/>
        <end position="38"/>
    </location>
    <ligand>
        <name>S-adenosyl-L-methionine</name>
        <dbReference type="ChEBI" id="CHEBI:59789"/>
    </ligand>
</feature>
<dbReference type="AlphaFoldDB" id="A0A165M7W1"/>
<dbReference type="PIRSF" id="PIRSF004486">
    <property type="entry name" value="MraW"/>
    <property type="match status" value="1"/>
</dbReference>
<comment type="catalytic activity">
    <reaction evidence="6">
        <text>cytidine(1402) in 16S rRNA + S-adenosyl-L-methionine = N(4)-methylcytidine(1402) in 16S rRNA + S-adenosyl-L-homocysteine + H(+)</text>
        <dbReference type="Rhea" id="RHEA:42928"/>
        <dbReference type="Rhea" id="RHEA-COMP:10286"/>
        <dbReference type="Rhea" id="RHEA-COMP:10287"/>
        <dbReference type="ChEBI" id="CHEBI:15378"/>
        <dbReference type="ChEBI" id="CHEBI:57856"/>
        <dbReference type="ChEBI" id="CHEBI:59789"/>
        <dbReference type="ChEBI" id="CHEBI:74506"/>
        <dbReference type="ChEBI" id="CHEBI:82748"/>
        <dbReference type="EC" id="2.1.1.199"/>
    </reaction>
</comment>
<reference evidence="7 8" key="1">
    <citation type="submission" date="2016-03" db="EMBL/GenBank/DDBJ databases">
        <title>Speciation and ecological success in dimly lit waters: horizontal gene transfer in a green sulfur bacteria bloom unveiled by metagenomic assembly.</title>
        <authorList>
            <person name="Llorens-Mares T."/>
            <person name="Liu Z."/>
            <person name="Allen L.Z."/>
            <person name="Rusch D.B."/>
            <person name="Craig M.T."/>
            <person name="Dupont C.L."/>
            <person name="Bryant D.A."/>
            <person name="Casamayor E.O."/>
        </authorList>
    </citation>
    <scope>NUCLEOTIDE SEQUENCE [LARGE SCALE GENOMIC DNA]</scope>
    <source>
        <strain evidence="7">CIII</strain>
    </source>
</reference>
<dbReference type="SUPFAM" id="SSF81799">
    <property type="entry name" value="Putative methyltransferase TM0872, insert domain"/>
    <property type="match status" value="1"/>
</dbReference>
<evidence type="ECO:0000313" key="8">
    <source>
        <dbReference type="Proteomes" id="UP000076481"/>
    </source>
</evidence>
<dbReference type="PANTHER" id="PTHR11265:SF0">
    <property type="entry name" value="12S RRNA N4-METHYLCYTIDINE METHYLTRANSFERASE"/>
    <property type="match status" value="1"/>
</dbReference>
<dbReference type="EC" id="2.1.1.199" evidence="6"/>
<evidence type="ECO:0000256" key="1">
    <source>
        <dbReference type="ARBA" id="ARBA00010396"/>
    </source>
</evidence>
<keyword evidence="3 6" id="KW-0489">Methyltransferase</keyword>
<dbReference type="Pfam" id="PF01795">
    <property type="entry name" value="Methyltransf_5"/>
    <property type="match status" value="1"/>
</dbReference>
<comment type="similarity">
    <text evidence="1 6">Belongs to the methyltransferase superfamily. RsmH family.</text>
</comment>
<dbReference type="EMBL" id="LVWG01000016">
    <property type="protein sequence ID" value="KZK74917.1"/>
    <property type="molecule type" value="Genomic_DNA"/>
</dbReference>
<sequence length="327" mass="35565">MPRSPDSYHDPVLLRECVDALVRGPGLYVDGTLGGGGHSMAILRALENGGWLEGSLLVGIDQDDEALHEAGTRLAAYSGSAVAVKGNFQDITRLASREALQKGMEPRARGILLDLGVSSRQIDRAERGFSYMQKGPLDMRMDSSAPTTAADLLNEADERELATIFFRYGEEPRSRAIARAVVAARMKLGRLSSTEELSDIVRSVVHGRQPAIRSLSRVFQALRISVNRELDVLHRVLEDGVSLLGAGGRMAVISYHSLEDRIVKQYFAAQSKSDWGPKGVGLREPLSRGVLVPVTRKAVVASEDEVRVNPRSRSAKLRVAEKTGGVQ</sequence>
<dbReference type="SUPFAM" id="SSF53335">
    <property type="entry name" value="S-adenosyl-L-methionine-dependent methyltransferases"/>
    <property type="match status" value="1"/>
</dbReference>
<keyword evidence="5 6" id="KW-0949">S-adenosyl-L-methionine</keyword>
<dbReference type="Gene3D" id="1.10.150.170">
    <property type="entry name" value="Putative methyltransferase TM0872, insert domain"/>
    <property type="match status" value="1"/>
</dbReference>
<protein>
    <recommendedName>
        <fullName evidence="6">Ribosomal RNA small subunit methyltransferase H</fullName>
        <ecNumber evidence="6">2.1.1.199</ecNumber>
    </recommendedName>
    <alternativeName>
        <fullName evidence="6">16S rRNA m(4)C1402 methyltransferase</fullName>
    </alternativeName>
    <alternativeName>
        <fullName evidence="6">rRNA (cytosine-N(4)-)-methyltransferase RsmH</fullName>
    </alternativeName>
</protein>
<keyword evidence="6" id="KW-0963">Cytoplasm</keyword>
<dbReference type="GO" id="GO:0070475">
    <property type="term" value="P:rRNA base methylation"/>
    <property type="evidence" value="ECO:0007669"/>
    <property type="project" value="UniProtKB-UniRule"/>
</dbReference>
<dbReference type="Gene3D" id="3.40.50.150">
    <property type="entry name" value="Vaccinia Virus protein VP39"/>
    <property type="match status" value="1"/>
</dbReference>
<feature type="binding site" evidence="6">
    <location>
        <position position="114"/>
    </location>
    <ligand>
        <name>S-adenosyl-L-methionine</name>
        <dbReference type="ChEBI" id="CHEBI:59789"/>
    </ligand>
</feature>
<name>A0A165M7W1_PELLU</name>
<dbReference type="Proteomes" id="UP000076481">
    <property type="component" value="Unassembled WGS sequence"/>
</dbReference>
<keyword evidence="2 6" id="KW-0698">rRNA processing</keyword>
<gene>
    <name evidence="6" type="primary">rsmH</name>
    <name evidence="7" type="ORF">A3K90_00075</name>
</gene>
<dbReference type="PANTHER" id="PTHR11265">
    <property type="entry name" value="S-ADENOSYL-METHYLTRANSFERASE MRAW"/>
    <property type="match status" value="1"/>
</dbReference>
<dbReference type="RefSeq" id="WP_303680858.1">
    <property type="nucleotide sequence ID" value="NZ_LVWG01000016.1"/>
</dbReference>
<dbReference type="InterPro" id="IPR002903">
    <property type="entry name" value="RsmH"/>
</dbReference>
<feature type="binding site" evidence="6">
    <location>
        <position position="121"/>
    </location>
    <ligand>
        <name>S-adenosyl-L-methionine</name>
        <dbReference type="ChEBI" id="CHEBI:59789"/>
    </ligand>
</feature>
<dbReference type="NCBIfam" id="TIGR00006">
    <property type="entry name" value="16S rRNA (cytosine(1402)-N(4))-methyltransferase RsmH"/>
    <property type="match status" value="1"/>
</dbReference>
<evidence type="ECO:0000313" key="7">
    <source>
        <dbReference type="EMBL" id="KZK74917.1"/>
    </source>
</evidence>
<proteinExistence type="inferred from homology"/>
<dbReference type="HAMAP" id="MF_01007">
    <property type="entry name" value="16SrRNA_methyltr_H"/>
    <property type="match status" value="1"/>
</dbReference>
<feature type="binding site" evidence="6">
    <location>
        <position position="88"/>
    </location>
    <ligand>
        <name>S-adenosyl-L-methionine</name>
        <dbReference type="ChEBI" id="CHEBI:59789"/>
    </ligand>
</feature>
<accession>A0A165M7W1</accession>
<evidence type="ECO:0000256" key="6">
    <source>
        <dbReference type="HAMAP-Rule" id="MF_01007"/>
    </source>
</evidence>
<evidence type="ECO:0000256" key="4">
    <source>
        <dbReference type="ARBA" id="ARBA00022679"/>
    </source>
</evidence>
<evidence type="ECO:0000256" key="3">
    <source>
        <dbReference type="ARBA" id="ARBA00022603"/>
    </source>
</evidence>
<comment type="caution">
    <text evidence="7">The sequence shown here is derived from an EMBL/GenBank/DDBJ whole genome shotgun (WGS) entry which is preliminary data.</text>
</comment>
<evidence type="ECO:0000256" key="2">
    <source>
        <dbReference type="ARBA" id="ARBA00022552"/>
    </source>
</evidence>
<evidence type="ECO:0000256" key="5">
    <source>
        <dbReference type="ARBA" id="ARBA00022691"/>
    </source>
</evidence>
<keyword evidence="4 6" id="KW-0808">Transferase</keyword>
<dbReference type="GO" id="GO:0071424">
    <property type="term" value="F:rRNA (cytosine-N4-)-methyltransferase activity"/>
    <property type="evidence" value="ECO:0007669"/>
    <property type="project" value="UniProtKB-UniRule"/>
</dbReference>
<dbReference type="GO" id="GO:0005737">
    <property type="term" value="C:cytoplasm"/>
    <property type="evidence" value="ECO:0007669"/>
    <property type="project" value="UniProtKB-SubCell"/>
</dbReference>
<feature type="binding site" evidence="6">
    <location>
        <position position="61"/>
    </location>
    <ligand>
        <name>S-adenosyl-L-methionine</name>
        <dbReference type="ChEBI" id="CHEBI:59789"/>
    </ligand>
</feature>
<comment type="function">
    <text evidence="6">Specifically methylates the N4 position of cytidine in position 1402 (C1402) of 16S rRNA.</text>
</comment>
<dbReference type="InterPro" id="IPR023397">
    <property type="entry name" value="SAM-dep_MeTrfase_MraW_recog"/>
</dbReference>